<keyword evidence="3" id="KW-1185">Reference proteome</keyword>
<dbReference type="VEuPathDB" id="FungiDB:Z518_06814"/>
<dbReference type="GeneID" id="25294885"/>
<evidence type="ECO:0000313" key="3">
    <source>
        <dbReference type="Proteomes" id="UP000053617"/>
    </source>
</evidence>
<protein>
    <submittedName>
        <fullName evidence="2">Uncharacterized protein</fullName>
    </submittedName>
</protein>
<feature type="compositionally biased region" description="Polar residues" evidence="1">
    <location>
        <begin position="144"/>
        <end position="154"/>
    </location>
</feature>
<dbReference type="PANTHER" id="PTHR34117">
    <property type="entry name" value="STYLE CELL-CYCLE INHIBITOR 1"/>
    <property type="match status" value="1"/>
</dbReference>
<evidence type="ECO:0000313" key="2">
    <source>
        <dbReference type="EMBL" id="KIX03262.1"/>
    </source>
</evidence>
<reference evidence="2 3" key="1">
    <citation type="submission" date="2015-01" db="EMBL/GenBank/DDBJ databases">
        <title>The Genome Sequence of Rhinocladiella mackenzie CBS 650.93.</title>
        <authorList>
            <consortium name="The Broad Institute Genomics Platform"/>
            <person name="Cuomo C."/>
            <person name="de Hoog S."/>
            <person name="Gorbushina A."/>
            <person name="Stielow B."/>
            <person name="Teixiera M."/>
            <person name="Abouelleil A."/>
            <person name="Chapman S.B."/>
            <person name="Priest M."/>
            <person name="Young S.K."/>
            <person name="Wortman J."/>
            <person name="Nusbaum C."/>
            <person name="Birren B."/>
        </authorList>
    </citation>
    <scope>NUCLEOTIDE SEQUENCE [LARGE SCALE GENOMIC DNA]</scope>
    <source>
        <strain evidence="2 3">CBS 650.93</strain>
    </source>
</reference>
<dbReference type="EMBL" id="KN847479">
    <property type="protein sequence ID" value="KIX03262.1"/>
    <property type="molecule type" value="Genomic_DNA"/>
</dbReference>
<feature type="compositionally biased region" description="Basic and acidic residues" evidence="1">
    <location>
        <begin position="172"/>
        <end position="222"/>
    </location>
</feature>
<sequence>MQDYSHRSRSRSPHRHERRHPPSHRSRSSSHHSRLLPFGARELSRHDLEVYRPMFALYLDIQKRLDIESLDEDEVKGRWKSFVGKWNRGELAEGWYDPHTLEKAKASVSNDDAHGNGGGRTDEDGAEYGPALPRPLGTSKDTGHNASRGHSATIPSMPDLRARDEQAEEDAALARDRYREDLRHQRTLERKWQKERLDEISPRAEAGTRERQLEKKKEKAESNRAFAASKDAGDVVLRDADIMGDEDSLGELKRMQKENEKRKNEREIRKEELLRARRAEREARLAGLKEKEDRTMAMFKEIARARFGGGTE</sequence>
<name>A0A0D2FML8_9EURO</name>
<dbReference type="HOGENOM" id="CLU_053559_0_0_1"/>
<dbReference type="RefSeq" id="XP_013270398.1">
    <property type="nucleotide sequence ID" value="XM_013414944.1"/>
</dbReference>
<accession>A0A0D2FML8</accession>
<dbReference type="InterPro" id="IPR044688">
    <property type="entry name" value="SCI-1-like"/>
</dbReference>
<dbReference type="PANTHER" id="PTHR34117:SF1">
    <property type="entry name" value="STYLE CELL-CYCLE INHIBITOR 1"/>
    <property type="match status" value="1"/>
</dbReference>
<gene>
    <name evidence="2" type="ORF">Z518_06814</name>
</gene>
<organism evidence="2 3">
    <name type="scientific">Rhinocladiella mackenziei CBS 650.93</name>
    <dbReference type="NCBI Taxonomy" id="1442369"/>
    <lineage>
        <taxon>Eukaryota</taxon>
        <taxon>Fungi</taxon>
        <taxon>Dikarya</taxon>
        <taxon>Ascomycota</taxon>
        <taxon>Pezizomycotina</taxon>
        <taxon>Eurotiomycetes</taxon>
        <taxon>Chaetothyriomycetidae</taxon>
        <taxon>Chaetothyriales</taxon>
        <taxon>Herpotrichiellaceae</taxon>
        <taxon>Rhinocladiella</taxon>
    </lineage>
</organism>
<dbReference type="OrthoDB" id="2139939at2759"/>
<dbReference type="AlphaFoldDB" id="A0A0D2FML8"/>
<feature type="region of interest" description="Disordered" evidence="1">
    <location>
        <begin position="106"/>
        <end position="228"/>
    </location>
</feature>
<proteinExistence type="predicted"/>
<dbReference type="Proteomes" id="UP000053617">
    <property type="component" value="Unassembled WGS sequence"/>
</dbReference>
<feature type="region of interest" description="Disordered" evidence="1">
    <location>
        <begin position="1"/>
        <end position="34"/>
    </location>
</feature>
<feature type="compositionally biased region" description="Basic residues" evidence="1">
    <location>
        <begin position="7"/>
        <end position="34"/>
    </location>
</feature>
<evidence type="ECO:0000256" key="1">
    <source>
        <dbReference type="SAM" id="MobiDB-lite"/>
    </source>
</evidence>